<feature type="compositionally biased region" description="Polar residues" evidence="1">
    <location>
        <begin position="34"/>
        <end position="47"/>
    </location>
</feature>
<gene>
    <name evidence="2" type="ORF">PCOR1329_LOCUS9682</name>
</gene>
<reference evidence="2" key="1">
    <citation type="submission" date="2023-10" db="EMBL/GenBank/DDBJ databases">
        <authorList>
            <person name="Chen Y."/>
            <person name="Shah S."/>
            <person name="Dougan E. K."/>
            <person name="Thang M."/>
            <person name="Chan C."/>
        </authorList>
    </citation>
    <scope>NUCLEOTIDE SEQUENCE [LARGE SCALE GENOMIC DNA]</scope>
</reference>
<proteinExistence type="predicted"/>
<comment type="caution">
    <text evidence="2">The sequence shown here is derived from an EMBL/GenBank/DDBJ whole genome shotgun (WGS) entry which is preliminary data.</text>
</comment>
<protein>
    <submittedName>
        <fullName evidence="2">Uncharacterized protein</fullName>
    </submittedName>
</protein>
<feature type="region of interest" description="Disordered" evidence="1">
    <location>
        <begin position="14"/>
        <end position="120"/>
    </location>
</feature>
<organism evidence="2 3">
    <name type="scientific">Prorocentrum cordatum</name>
    <dbReference type="NCBI Taxonomy" id="2364126"/>
    <lineage>
        <taxon>Eukaryota</taxon>
        <taxon>Sar</taxon>
        <taxon>Alveolata</taxon>
        <taxon>Dinophyceae</taxon>
        <taxon>Prorocentrales</taxon>
        <taxon>Prorocentraceae</taxon>
        <taxon>Prorocentrum</taxon>
    </lineage>
</organism>
<evidence type="ECO:0000313" key="3">
    <source>
        <dbReference type="Proteomes" id="UP001189429"/>
    </source>
</evidence>
<sequence length="130" mass="14325">MLLEHTTLYRFQARDGDEPGCAAPPPPPPHHHQQTQMPVGLTTQLLDNRTKQPHGTARQPAPPAPKVNTELDNRGTIRLPGTCGACPRPRLETLSPARRASPCPHARGNLEPKRFRGGGSPVHPDLRCWY</sequence>
<dbReference type="EMBL" id="CAUYUJ010002714">
    <property type="protein sequence ID" value="CAK0802045.1"/>
    <property type="molecule type" value="Genomic_DNA"/>
</dbReference>
<evidence type="ECO:0000313" key="2">
    <source>
        <dbReference type="EMBL" id="CAK0802045.1"/>
    </source>
</evidence>
<keyword evidence="3" id="KW-1185">Reference proteome</keyword>
<evidence type="ECO:0000256" key="1">
    <source>
        <dbReference type="SAM" id="MobiDB-lite"/>
    </source>
</evidence>
<dbReference type="Proteomes" id="UP001189429">
    <property type="component" value="Unassembled WGS sequence"/>
</dbReference>
<accession>A0ABN9Q8B4</accession>
<name>A0ABN9Q8B4_9DINO</name>